<evidence type="ECO:0000313" key="2">
    <source>
        <dbReference type="EMBL" id="KAG6405750.1"/>
    </source>
</evidence>
<proteinExistence type="predicted"/>
<dbReference type="EMBL" id="PNBA02000012">
    <property type="protein sequence ID" value="KAG6405750.1"/>
    <property type="molecule type" value="Genomic_DNA"/>
</dbReference>
<protein>
    <submittedName>
        <fullName evidence="2">Uncharacterized protein</fullName>
    </submittedName>
</protein>
<accession>A0A8X8X155</accession>
<reference evidence="2" key="2">
    <citation type="submission" date="2020-08" db="EMBL/GenBank/DDBJ databases">
        <title>Plant Genome Project.</title>
        <authorList>
            <person name="Zhang R.-G."/>
        </authorList>
    </citation>
    <scope>NUCLEOTIDE SEQUENCE</scope>
    <source>
        <strain evidence="2">Huo1</strain>
        <tissue evidence="2">Leaf</tissue>
    </source>
</reference>
<dbReference type="Proteomes" id="UP000298416">
    <property type="component" value="Unassembled WGS sequence"/>
</dbReference>
<sequence length="182" mass="19562">MLSSPKLNTDLSLNFFPIEKFLNSAKLISISLSLIRQPPFFPKSESGTQVATTLITLSFPAPSPRRHHRNHGAELAASVAFRSSFSPLRRGPRHYPIFPHLCHSAAAVQVLSLFALPLSDNSPPLPSPPRCCCQSAVGVVAAGSAVAALFSKVSLLYFSWRCSAASAFASPPRSRHQGQAPD</sequence>
<reference evidence="2" key="1">
    <citation type="submission" date="2018-01" db="EMBL/GenBank/DDBJ databases">
        <authorList>
            <person name="Mao J.F."/>
        </authorList>
    </citation>
    <scope>NUCLEOTIDE SEQUENCE</scope>
    <source>
        <strain evidence="2">Huo1</strain>
        <tissue evidence="2">Leaf</tissue>
    </source>
</reference>
<comment type="caution">
    <text evidence="2">The sequence shown here is derived from an EMBL/GenBank/DDBJ whole genome shotgun (WGS) entry which is preliminary data.</text>
</comment>
<organism evidence="2">
    <name type="scientific">Salvia splendens</name>
    <name type="common">Scarlet sage</name>
    <dbReference type="NCBI Taxonomy" id="180675"/>
    <lineage>
        <taxon>Eukaryota</taxon>
        <taxon>Viridiplantae</taxon>
        <taxon>Streptophyta</taxon>
        <taxon>Embryophyta</taxon>
        <taxon>Tracheophyta</taxon>
        <taxon>Spermatophyta</taxon>
        <taxon>Magnoliopsida</taxon>
        <taxon>eudicotyledons</taxon>
        <taxon>Gunneridae</taxon>
        <taxon>Pentapetalae</taxon>
        <taxon>asterids</taxon>
        <taxon>lamiids</taxon>
        <taxon>Lamiales</taxon>
        <taxon>Lamiaceae</taxon>
        <taxon>Nepetoideae</taxon>
        <taxon>Mentheae</taxon>
        <taxon>Salviinae</taxon>
        <taxon>Salvia</taxon>
        <taxon>Salvia subgen. Calosphace</taxon>
        <taxon>core Calosphace</taxon>
    </lineage>
</organism>
<evidence type="ECO:0000313" key="1">
    <source>
        <dbReference type="EMBL" id="KAG6405749.1"/>
    </source>
</evidence>
<dbReference type="EMBL" id="PNBA02000012">
    <property type="protein sequence ID" value="KAG6405749.1"/>
    <property type="molecule type" value="Genomic_DNA"/>
</dbReference>
<keyword evidence="3" id="KW-1185">Reference proteome</keyword>
<evidence type="ECO:0000313" key="3">
    <source>
        <dbReference type="Proteomes" id="UP000298416"/>
    </source>
</evidence>
<gene>
    <name evidence="1" type="ORF">SASPL_133343</name>
    <name evidence="2" type="ORF">SASPL_133344</name>
</gene>
<name>A0A8X8X155_SALSN</name>
<dbReference type="AlphaFoldDB" id="A0A8X8X155"/>